<protein>
    <submittedName>
        <fullName evidence="1">Uncharacterized protein</fullName>
    </submittedName>
</protein>
<dbReference type="EMBL" id="BMFC01000007">
    <property type="protein sequence ID" value="GGC10059.1"/>
    <property type="molecule type" value="Genomic_DNA"/>
</dbReference>
<dbReference type="RefSeq" id="WP_229747822.1">
    <property type="nucleotide sequence ID" value="NZ_BMFC01000007.1"/>
</dbReference>
<accession>A0ABQ1KU11</accession>
<evidence type="ECO:0000313" key="2">
    <source>
        <dbReference type="Proteomes" id="UP000645462"/>
    </source>
</evidence>
<comment type="caution">
    <text evidence="1">The sequence shown here is derived from an EMBL/GenBank/DDBJ whole genome shotgun (WGS) entry which is preliminary data.</text>
</comment>
<organism evidence="1 2">
    <name type="scientific">Marivita lacus</name>
    <dbReference type="NCBI Taxonomy" id="1323742"/>
    <lineage>
        <taxon>Bacteria</taxon>
        <taxon>Pseudomonadati</taxon>
        <taxon>Pseudomonadota</taxon>
        <taxon>Alphaproteobacteria</taxon>
        <taxon>Rhodobacterales</taxon>
        <taxon>Roseobacteraceae</taxon>
        <taxon>Marivita</taxon>
    </lineage>
</organism>
<reference evidence="2" key="1">
    <citation type="journal article" date="2019" name="Int. J. Syst. Evol. Microbiol.">
        <title>The Global Catalogue of Microorganisms (GCM) 10K type strain sequencing project: providing services to taxonomists for standard genome sequencing and annotation.</title>
        <authorList>
            <consortium name="The Broad Institute Genomics Platform"/>
            <consortium name="The Broad Institute Genome Sequencing Center for Infectious Disease"/>
            <person name="Wu L."/>
            <person name="Ma J."/>
        </authorList>
    </citation>
    <scope>NUCLEOTIDE SEQUENCE [LARGE SCALE GENOMIC DNA]</scope>
    <source>
        <strain evidence="2">CGMCC 1.12478</strain>
    </source>
</reference>
<keyword evidence="2" id="KW-1185">Reference proteome</keyword>
<evidence type="ECO:0000313" key="1">
    <source>
        <dbReference type="EMBL" id="GGC10059.1"/>
    </source>
</evidence>
<gene>
    <name evidence="1" type="ORF">GCM10011363_28400</name>
</gene>
<name>A0ABQ1KU11_9RHOB</name>
<proteinExistence type="predicted"/>
<sequence>MAGSSSTARIRGWDKNLSIRKELLTQNFPSYKMVKLFNETITPESLIRRTAERSLCQKIPNAAPNRPFWVANAT</sequence>
<dbReference type="Proteomes" id="UP000645462">
    <property type="component" value="Unassembled WGS sequence"/>
</dbReference>